<dbReference type="Proteomes" id="UP001178508">
    <property type="component" value="Chromosome 16"/>
</dbReference>
<protein>
    <submittedName>
        <fullName evidence="1">Uncharacterized protein</fullName>
    </submittedName>
</protein>
<dbReference type="EMBL" id="OY660879">
    <property type="protein sequence ID" value="CAJ1076258.1"/>
    <property type="molecule type" value="Genomic_DNA"/>
</dbReference>
<evidence type="ECO:0000313" key="2">
    <source>
        <dbReference type="Proteomes" id="UP001178508"/>
    </source>
</evidence>
<keyword evidence="2" id="KW-1185">Reference proteome</keyword>
<organism evidence="1 2">
    <name type="scientific">Xyrichtys novacula</name>
    <name type="common">Pearly razorfish</name>
    <name type="synonym">Hemipteronotus novacula</name>
    <dbReference type="NCBI Taxonomy" id="13765"/>
    <lineage>
        <taxon>Eukaryota</taxon>
        <taxon>Metazoa</taxon>
        <taxon>Chordata</taxon>
        <taxon>Craniata</taxon>
        <taxon>Vertebrata</taxon>
        <taxon>Euteleostomi</taxon>
        <taxon>Actinopterygii</taxon>
        <taxon>Neopterygii</taxon>
        <taxon>Teleostei</taxon>
        <taxon>Neoteleostei</taxon>
        <taxon>Acanthomorphata</taxon>
        <taxon>Eupercaria</taxon>
        <taxon>Labriformes</taxon>
        <taxon>Labridae</taxon>
        <taxon>Xyrichtys</taxon>
    </lineage>
</organism>
<evidence type="ECO:0000313" key="1">
    <source>
        <dbReference type="EMBL" id="CAJ1076258.1"/>
    </source>
</evidence>
<dbReference type="AlphaFoldDB" id="A0AAV1GRY0"/>
<accession>A0AAV1GRY0</accession>
<sequence length="128" mass="14180">MPRLSYTDCFALGRHFKYLKIPFKPSHGGLEQPGVSAGAWQECKNQMTSNGNSRAVGGRQAISLALINIQSIQSYSLYFFSSLLAQLVSQPGSASPPPHPECWAAAWFWAYRLRNTVWSTSILSQGEQ</sequence>
<reference evidence="1" key="1">
    <citation type="submission" date="2023-08" db="EMBL/GenBank/DDBJ databases">
        <authorList>
            <person name="Alioto T."/>
            <person name="Alioto T."/>
            <person name="Gomez Garrido J."/>
        </authorList>
    </citation>
    <scope>NUCLEOTIDE SEQUENCE</scope>
</reference>
<proteinExistence type="predicted"/>
<gene>
    <name evidence="1" type="ORF">XNOV1_A019572</name>
</gene>
<name>A0AAV1GRY0_XYRNO</name>